<dbReference type="PANTHER" id="PTHR11575">
    <property type="entry name" value="5'-NUCLEOTIDASE-RELATED"/>
    <property type="match status" value="1"/>
</dbReference>
<dbReference type="SUPFAM" id="SSF56300">
    <property type="entry name" value="Metallo-dependent phosphatases"/>
    <property type="match status" value="1"/>
</dbReference>
<dbReference type="PANTHER" id="PTHR11575:SF24">
    <property type="entry name" value="5'-NUCLEOTIDASE"/>
    <property type="match status" value="1"/>
</dbReference>
<dbReference type="InterPro" id="IPR004843">
    <property type="entry name" value="Calcineurin-like_PHP"/>
</dbReference>
<protein>
    <submittedName>
        <fullName evidence="4">Metallophosphoesterase</fullName>
    </submittedName>
</protein>
<dbReference type="GO" id="GO:0009166">
    <property type="term" value="P:nucleotide catabolic process"/>
    <property type="evidence" value="ECO:0007669"/>
    <property type="project" value="InterPro"/>
</dbReference>
<dbReference type="Pfam" id="PF00149">
    <property type="entry name" value="Metallophos"/>
    <property type="match status" value="1"/>
</dbReference>
<dbReference type="AlphaFoldDB" id="A0A9D9J559"/>
<dbReference type="InterPro" id="IPR006179">
    <property type="entry name" value="5_nucleotidase/apyrase"/>
</dbReference>
<dbReference type="PROSITE" id="PS00786">
    <property type="entry name" value="5_NUCLEOTIDASE_2"/>
    <property type="match status" value="1"/>
</dbReference>
<evidence type="ECO:0000256" key="2">
    <source>
        <dbReference type="SAM" id="SignalP"/>
    </source>
</evidence>
<evidence type="ECO:0000313" key="5">
    <source>
        <dbReference type="Proteomes" id="UP000823750"/>
    </source>
</evidence>
<comment type="similarity">
    <text evidence="1">Belongs to the 5'-nucleotidase family.</text>
</comment>
<evidence type="ECO:0000259" key="3">
    <source>
        <dbReference type="Pfam" id="PF00149"/>
    </source>
</evidence>
<accession>A0A9D9J559</accession>
<dbReference type="PROSITE" id="PS00785">
    <property type="entry name" value="5_NUCLEOTIDASE_1"/>
    <property type="match status" value="1"/>
</dbReference>
<name>A0A9D9J559_9BACT</name>
<evidence type="ECO:0000256" key="1">
    <source>
        <dbReference type="ARBA" id="ARBA00006654"/>
    </source>
</evidence>
<feature type="signal peptide" evidence="2">
    <location>
        <begin position="1"/>
        <end position="19"/>
    </location>
</feature>
<dbReference type="InterPro" id="IPR029052">
    <property type="entry name" value="Metallo-depent_PP-like"/>
</dbReference>
<dbReference type="Proteomes" id="UP000823750">
    <property type="component" value="Unassembled WGS sequence"/>
</dbReference>
<feature type="chain" id="PRO_5038789506" evidence="2">
    <location>
        <begin position="20"/>
        <end position="275"/>
    </location>
</feature>
<reference evidence="4" key="2">
    <citation type="journal article" date="2021" name="PeerJ">
        <title>Extensive microbial diversity within the chicken gut microbiome revealed by metagenomics and culture.</title>
        <authorList>
            <person name="Gilroy R."/>
            <person name="Ravi A."/>
            <person name="Getino M."/>
            <person name="Pursley I."/>
            <person name="Horton D.L."/>
            <person name="Alikhan N.F."/>
            <person name="Baker D."/>
            <person name="Gharbi K."/>
            <person name="Hall N."/>
            <person name="Watson M."/>
            <person name="Adriaenssens E.M."/>
            <person name="Foster-Nyarko E."/>
            <person name="Jarju S."/>
            <person name="Secka A."/>
            <person name="Antonio M."/>
            <person name="Oren A."/>
            <person name="Chaudhuri R.R."/>
            <person name="La Ragione R."/>
            <person name="Hildebrand F."/>
            <person name="Pallen M.J."/>
        </authorList>
    </citation>
    <scope>NUCLEOTIDE SEQUENCE</scope>
    <source>
        <strain evidence="4">B2-16538</strain>
    </source>
</reference>
<dbReference type="GO" id="GO:0046872">
    <property type="term" value="F:metal ion binding"/>
    <property type="evidence" value="ECO:0007669"/>
    <property type="project" value="InterPro"/>
</dbReference>
<keyword evidence="2" id="KW-0732">Signal</keyword>
<feature type="domain" description="Calcineurin-like phosphoesterase" evidence="3">
    <location>
        <begin position="22"/>
        <end position="237"/>
    </location>
</feature>
<comment type="caution">
    <text evidence="4">The sequence shown here is derived from an EMBL/GenBank/DDBJ whole genome shotgun (WGS) entry which is preliminary data.</text>
</comment>
<dbReference type="GO" id="GO:0000166">
    <property type="term" value="F:nucleotide binding"/>
    <property type="evidence" value="ECO:0007669"/>
    <property type="project" value="InterPro"/>
</dbReference>
<dbReference type="GO" id="GO:0016788">
    <property type="term" value="F:hydrolase activity, acting on ester bonds"/>
    <property type="evidence" value="ECO:0007669"/>
    <property type="project" value="InterPro"/>
</dbReference>
<dbReference type="InterPro" id="IPR006146">
    <property type="entry name" value="5'-Nucleotdase_CS"/>
</dbReference>
<organism evidence="4 5">
    <name type="scientific">Candidatus Cryptobacteroides excrementavium</name>
    <dbReference type="NCBI Taxonomy" id="2840759"/>
    <lineage>
        <taxon>Bacteria</taxon>
        <taxon>Pseudomonadati</taxon>
        <taxon>Bacteroidota</taxon>
        <taxon>Bacteroidia</taxon>
        <taxon>Bacteroidales</taxon>
        <taxon>Candidatus Cryptobacteroides</taxon>
    </lineage>
</organism>
<dbReference type="Gene3D" id="3.60.21.10">
    <property type="match status" value="1"/>
</dbReference>
<dbReference type="EMBL" id="JADILX010000099">
    <property type="protein sequence ID" value="MBO8486127.1"/>
    <property type="molecule type" value="Genomic_DNA"/>
</dbReference>
<dbReference type="PRINTS" id="PR01607">
    <property type="entry name" value="APYRASEFAMLY"/>
</dbReference>
<proteinExistence type="inferred from homology"/>
<gene>
    <name evidence="4" type="ORF">IAB78_06855</name>
</gene>
<evidence type="ECO:0000313" key="4">
    <source>
        <dbReference type="EMBL" id="MBO8486127.1"/>
    </source>
</evidence>
<reference evidence="4" key="1">
    <citation type="submission" date="2020-10" db="EMBL/GenBank/DDBJ databases">
        <authorList>
            <person name="Gilroy R."/>
        </authorList>
    </citation>
    <scope>NUCLEOTIDE SEQUENCE</scope>
    <source>
        <strain evidence="4">B2-16538</strain>
    </source>
</reference>
<sequence>MKRVVTMLAAMVFAAGMYAQQLTILHTNDTHSHIDPVRSGAEAGLGGVIERAAYVDSVRNADGRRNVLLVDAGDFSQGTSYFTMMHGDVEVDVMNAMKYDIACLGNHEFDNGLEELARRLADLDCPVVCANYEFNSPALGRLVSPCAIIRRAGLKIGFIGLLTDLTRVVDRPIADRITYLDPIEVTNRYAAWLKEKKHCDLVICLSHLGYEKEPFTDRDLVAATRNVDIVIGGHSHTFLETEKIHENIDGEPVLIVTDGCWGLYVGNLKISLDNR</sequence>